<gene>
    <name evidence="1" type="ORF">HMPREF9135_2290</name>
</gene>
<dbReference type="EMBL" id="AWEY01000017">
    <property type="protein sequence ID" value="ERK39570.1"/>
    <property type="molecule type" value="Genomic_DNA"/>
</dbReference>
<keyword evidence="2" id="KW-1185">Reference proteome</keyword>
<name>U2NND9_9BACT</name>
<proteinExistence type="predicted"/>
<comment type="caution">
    <text evidence="1">The sequence shown here is derived from an EMBL/GenBank/DDBJ whole genome shotgun (WGS) entry which is preliminary data.</text>
</comment>
<evidence type="ECO:0000313" key="2">
    <source>
        <dbReference type="Proteomes" id="UP000016648"/>
    </source>
</evidence>
<protein>
    <submittedName>
        <fullName evidence="1">Uncharacterized protein</fullName>
    </submittedName>
</protein>
<reference evidence="1 2" key="1">
    <citation type="submission" date="2013-08" db="EMBL/GenBank/DDBJ databases">
        <authorList>
            <person name="Durkin A.S."/>
            <person name="Haft D.R."/>
            <person name="McCorrison J."/>
            <person name="Torralba M."/>
            <person name="Gillis M."/>
            <person name="Haft D.H."/>
            <person name="Methe B."/>
            <person name="Sutton G."/>
            <person name="Nelson K.E."/>
        </authorList>
    </citation>
    <scope>NUCLEOTIDE SEQUENCE [LARGE SCALE GENOMIC DNA]</scope>
    <source>
        <strain evidence="1 2">F0067</strain>
    </source>
</reference>
<organism evidence="1 2">
    <name type="scientific">Segatella baroniae F0067</name>
    <dbReference type="NCBI Taxonomy" id="1115809"/>
    <lineage>
        <taxon>Bacteria</taxon>
        <taxon>Pseudomonadati</taxon>
        <taxon>Bacteroidota</taxon>
        <taxon>Bacteroidia</taxon>
        <taxon>Bacteroidales</taxon>
        <taxon>Prevotellaceae</taxon>
        <taxon>Segatella</taxon>
    </lineage>
</organism>
<sequence>MEALIRFGICTKSMILWENMLQRYALFIRMYYLCKQNLKLYGKEIACIDGNNAVCLVGKRAV</sequence>
<evidence type="ECO:0000313" key="1">
    <source>
        <dbReference type="EMBL" id="ERK39570.1"/>
    </source>
</evidence>
<dbReference type="AlphaFoldDB" id="U2NND9"/>
<dbReference type="Proteomes" id="UP000016648">
    <property type="component" value="Unassembled WGS sequence"/>
</dbReference>
<accession>U2NND9</accession>